<dbReference type="PANTHER" id="PTHR46179">
    <property type="entry name" value="ZINC FINGER PROTEIN"/>
    <property type="match status" value="1"/>
</dbReference>
<keyword evidence="2" id="KW-0479">Metal-binding</keyword>
<feature type="domain" description="C2H2-type" evidence="9">
    <location>
        <begin position="109"/>
        <end position="141"/>
    </location>
</feature>
<evidence type="ECO:0000256" key="1">
    <source>
        <dbReference type="ARBA" id="ARBA00004123"/>
    </source>
</evidence>
<feature type="domain" description="C2H2-type" evidence="9">
    <location>
        <begin position="77"/>
        <end position="109"/>
    </location>
</feature>
<protein>
    <submittedName>
        <fullName evidence="10">Zinc finger protein 76 (Expressed in testis)</fullName>
    </submittedName>
</protein>
<dbReference type="Proteomes" id="UP000002762">
    <property type="component" value="Unassembled WGS sequence"/>
</dbReference>
<evidence type="ECO:0000256" key="2">
    <source>
        <dbReference type="ARBA" id="ARBA00022723"/>
    </source>
</evidence>
<name>J4KKR6_BEAB2</name>
<accession>J4KKR6</accession>
<dbReference type="GO" id="GO:0006357">
    <property type="term" value="P:regulation of transcription by RNA polymerase II"/>
    <property type="evidence" value="ECO:0007669"/>
    <property type="project" value="TreeGrafter"/>
</dbReference>
<proteinExistence type="predicted"/>
<dbReference type="STRING" id="655819.J4KKR6"/>
<dbReference type="HOGENOM" id="CLU_370871_0_0_1"/>
<dbReference type="EMBL" id="JH725240">
    <property type="protein sequence ID" value="EJP60919.1"/>
    <property type="molecule type" value="Genomic_DNA"/>
</dbReference>
<dbReference type="SMART" id="SM00355">
    <property type="entry name" value="ZnF_C2H2"/>
    <property type="match status" value="4"/>
</dbReference>
<dbReference type="PROSITE" id="PS00028">
    <property type="entry name" value="ZINC_FINGER_C2H2_1"/>
    <property type="match status" value="1"/>
</dbReference>
<reference evidence="10 11" key="1">
    <citation type="journal article" date="2012" name="Sci. Rep.">
        <title>Genomic perspectives on the evolution of fungal entomopathogenicity in Beauveria bassiana.</title>
        <authorList>
            <person name="Xiao G."/>
            <person name="Ying S.H."/>
            <person name="Zheng P."/>
            <person name="Wang Z.L."/>
            <person name="Zhang S."/>
            <person name="Xie X.Q."/>
            <person name="Shang Y."/>
            <person name="St Leger R.J."/>
            <person name="Zhao G.P."/>
            <person name="Wang C."/>
            <person name="Feng M.G."/>
        </authorList>
    </citation>
    <scope>NUCLEOTIDE SEQUENCE [LARGE SCALE GENOMIC DNA]</scope>
    <source>
        <strain evidence="10 11">ARSEF 2860</strain>
    </source>
</reference>
<keyword evidence="6" id="KW-0804">Transcription</keyword>
<evidence type="ECO:0000256" key="3">
    <source>
        <dbReference type="ARBA" id="ARBA00022771"/>
    </source>
</evidence>
<dbReference type="GeneID" id="19893138"/>
<keyword evidence="4" id="KW-0862">Zinc</keyword>
<dbReference type="RefSeq" id="XP_008603445.1">
    <property type="nucleotide sequence ID" value="XM_008605223.1"/>
</dbReference>
<dbReference type="Gene3D" id="3.30.160.60">
    <property type="entry name" value="Classic Zinc Finger"/>
    <property type="match status" value="1"/>
</dbReference>
<dbReference type="AlphaFoldDB" id="J4KKR6"/>
<evidence type="ECO:0000256" key="6">
    <source>
        <dbReference type="ARBA" id="ARBA00023163"/>
    </source>
</evidence>
<evidence type="ECO:0000256" key="7">
    <source>
        <dbReference type="ARBA" id="ARBA00023242"/>
    </source>
</evidence>
<dbReference type="InParanoid" id="J4KKR6"/>
<dbReference type="InterPro" id="IPR051061">
    <property type="entry name" value="Zinc_finger_trans_reg"/>
</dbReference>
<dbReference type="GO" id="GO:0008270">
    <property type="term" value="F:zinc ion binding"/>
    <property type="evidence" value="ECO:0007669"/>
    <property type="project" value="UniProtKB-KW"/>
</dbReference>
<comment type="subcellular location">
    <subcellularLocation>
        <location evidence="1">Nucleus</location>
    </subcellularLocation>
</comment>
<gene>
    <name evidence="10" type="ORF">BBA_10126</name>
</gene>
<evidence type="ECO:0000256" key="4">
    <source>
        <dbReference type="ARBA" id="ARBA00022833"/>
    </source>
</evidence>
<dbReference type="GO" id="GO:0005634">
    <property type="term" value="C:nucleus"/>
    <property type="evidence" value="ECO:0007669"/>
    <property type="project" value="UniProtKB-SubCell"/>
</dbReference>
<keyword evidence="5" id="KW-0805">Transcription regulation</keyword>
<keyword evidence="3 8" id="KW-0863">Zinc-finger</keyword>
<keyword evidence="11" id="KW-1185">Reference proteome</keyword>
<evidence type="ECO:0000313" key="10">
    <source>
        <dbReference type="EMBL" id="EJP60919.1"/>
    </source>
</evidence>
<sequence>MTVLGLNERTVKLLLPSRAKYRHMSESQGAAQEHAKVAHENIRYPCPLAKENNYELVFRSKTAANIHASSAHENRRFPCPQADEHHCLKTFASKQDAKKHSLKHMGIRFPCPQADKYSCPKTFISKRDAKEHLRVHSAAKLRCPVAEEYGCDSVFTWPKEARRHAKIHTHHYICPRTGCHERFQSSDDALLHAEDPNHRHIRLFLCPTQTCRSAVTGKRLTLSEVERHRELHVRLGHINESADFIAPPASQLPMRSDMPLYSLILQHSSLYSAKKTQQNESSLGICETEGDSDHEVNFEDISDASDCDGEIKEESFSEEELHEFESGILTKEHRLRILEQNTTIWKPSRKPETGTSVCAAKGCEGLSFYGYDFCSDHLSYLLLNNSMAMARPNPNMELLNEIFNSATRSEWTFQPPYNIVRSRMDEILRGRRPDIITHNTKTLPFWSHIARSKAKAVFSSTRKDISHMDVHEVALKIQQVGITQDTIILVYHTSTFDLTLLRQFLESAGYFGVLPPDKNCIPMVNILRPHLSKRLPSGRLFPLRLDVLFTLMYPRHGLVGLNHQAIVDCQQTRLVCMAYEELCRPIAERGREWQPDMVAPSTQTCILDWLTRRDGAGDSKRLEAEMRDLRELREELRSPRLGGPEVRLAIPTFSGSLFSFSQFHFEYTKVKRNLTCRGLRLGPRDEDTSLMGSAQSLLAMPESPWYLLGLMREIVENQDLASNFMSKTRTWYISYLSYILLKTPSESLSS</sequence>
<evidence type="ECO:0000259" key="9">
    <source>
        <dbReference type="PROSITE" id="PS50157"/>
    </source>
</evidence>
<organism evidence="10 11">
    <name type="scientific">Beauveria bassiana (strain ARSEF 2860)</name>
    <name type="common">White muscardine disease fungus</name>
    <name type="synonym">Tritirachium shiotae</name>
    <dbReference type="NCBI Taxonomy" id="655819"/>
    <lineage>
        <taxon>Eukaryota</taxon>
        <taxon>Fungi</taxon>
        <taxon>Dikarya</taxon>
        <taxon>Ascomycota</taxon>
        <taxon>Pezizomycotina</taxon>
        <taxon>Sordariomycetes</taxon>
        <taxon>Hypocreomycetidae</taxon>
        <taxon>Hypocreales</taxon>
        <taxon>Cordycipitaceae</taxon>
        <taxon>Beauveria</taxon>
    </lineage>
</organism>
<keyword evidence="7" id="KW-0539">Nucleus</keyword>
<evidence type="ECO:0000313" key="11">
    <source>
        <dbReference type="Proteomes" id="UP000002762"/>
    </source>
</evidence>
<dbReference type="PROSITE" id="PS50157">
    <property type="entry name" value="ZINC_FINGER_C2H2_2"/>
    <property type="match status" value="2"/>
</dbReference>
<evidence type="ECO:0000256" key="5">
    <source>
        <dbReference type="ARBA" id="ARBA00023015"/>
    </source>
</evidence>
<evidence type="ECO:0000256" key="8">
    <source>
        <dbReference type="PROSITE-ProRule" id="PRU00042"/>
    </source>
</evidence>
<dbReference type="InterPro" id="IPR013087">
    <property type="entry name" value="Znf_C2H2_type"/>
</dbReference>
<dbReference type="PANTHER" id="PTHR46179:SF13">
    <property type="entry name" value="C2H2-TYPE DOMAIN-CONTAINING PROTEIN"/>
    <property type="match status" value="1"/>
</dbReference>